<gene>
    <name evidence="1" type="ORF">LOK49_LG01G03714</name>
</gene>
<evidence type="ECO:0000313" key="1">
    <source>
        <dbReference type="EMBL" id="KAI8029903.1"/>
    </source>
</evidence>
<keyword evidence="2" id="KW-1185">Reference proteome</keyword>
<name>A0ACC0IXK4_9ERIC</name>
<proteinExistence type="predicted"/>
<comment type="caution">
    <text evidence="1">The sequence shown here is derived from an EMBL/GenBank/DDBJ whole genome shotgun (WGS) entry which is preliminary data.</text>
</comment>
<sequence>MSEQLVSPSPTTMPPNTHDFPGKSPHVALFPGAGMGHLTPFLRLAAMLSSRGCLVTLITVKPTVSVAESTHISTFFSTYPHINRLDFEILPCNPPNSTNTDPFFIQFEAISRSVHLLKPLLLSSSPPLSAIFSDFAGSVTVTPLAEHLSIPSYVVSTTSARFASLLSYLPFLFSENSAKFGGSDNDVQIPGLSPLPLSTIPPPFFNPTLFFTSFAISNAQILPKAKGILLNTFDRFEPDTIAALNNGSVLSSLPPVLPIGPFEPYEFKKGDYLSWVDDQSVGSVVYVSFGSRTAMSKDQIRELGDGLERSGCPFLWVLKSSKVDKEDNEEIEDLLGNSFLERTKNRGIIVKGWVNQEQILAHPAIGGFISHCGWNSVMEAARHGVPVLAWPLHGDQRVNAEVVENAELGVWVRDWGWGQGWGGEKVVKGEEIGEKVREMMSDEKLRNKAMEVGEEARKAGQDANGSSVKALMGIIETLRLAETA</sequence>
<dbReference type="EMBL" id="CM045758">
    <property type="protein sequence ID" value="KAI8029903.1"/>
    <property type="molecule type" value="Genomic_DNA"/>
</dbReference>
<accession>A0ACC0IXK4</accession>
<reference evidence="1 2" key="1">
    <citation type="journal article" date="2022" name="Plant J.">
        <title>Chromosome-level genome of Camellia lanceoleosa provides a valuable resource for understanding genome evolution and self-incompatibility.</title>
        <authorList>
            <person name="Gong W."/>
            <person name="Xiao S."/>
            <person name="Wang L."/>
            <person name="Liao Z."/>
            <person name="Chang Y."/>
            <person name="Mo W."/>
            <person name="Hu G."/>
            <person name="Li W."/>
            <person name="Zhao G."/>
            <person name="Zhu H."/>
            <person name="Hu X."/>
            <person name="Ji K."/>
            <person name="Xiang X."/>
            <person name="Song Q."/>
            <person name="Yuan D."/>
            <person name="Jin S."/>
            <person name="Zhang L."/>
        </authorList>
    </citation>
    <scope>NUCLEOTIDE SEQUENCE [LARGE SCALE GENOMIC DNA]</scope>
    <source>
        <strain evidence="1">SQ_2022a</strain>
    </source>
</reference>
<evidence type="ECO:0000313" key="2">
    <source>
        <dbReference type="Proteomes" id="UP001060215"/>
    </source>
</evidence>
<dbReference type="Proteomes" id="UP001060215">
    <property type="component" value="Chromosome 1"/>
</dbReference>
<protein>
    <submittedName>
        <fullName evidence="1">UDP-glycosyltransferase 708C1</fullName>
    </submittedName>
</protein>
<organism evidence="1 2">
    <name type="scientific">Camellia lanceoleosa</name>
    <dbReference type="NCBI Taxonomy" id="1840588"/>
    <lineage>
        <taxon>Eukaryota</taxon>
        <taxon>Viridiplantae</taxon>
        <taxon>Streptophyta</taxon>
        <taxon>Embryophyta</taxon>
        <taxon>Tracheophyta</taxon>
        <taxon>Spermatophyta</taxon>
        <taxon>Magnoliopsida</taxon>
        <taxon>eudicotyledons</taxon>
        <taxon>Gunneridae</taxon>
        <taxon>Pentapetalae</taxon>
        <taxon>asterids</taxon>
        <taxon>Ericales</taxon>
        <taxon>Theaceae</taxon>
        <taxon>Camellia</taxon>
    </lineage>
</organism>